<dbReference type="GO" id="GO:0000149">
    <property type="term" value="F:SNARE binding"/>
    <property type="evidence" value="ECO:0007669"/>
    <property type="project" value="TreeGrafter"/>
</dbReference>
<evidence type="ECO:0000256" key="2">
    <source>
        <dbReference type="SAM" id="Coils"/>
    </source>
</evidence>
<dbReference type="EMBL" id="JAAALK010000282">
    <property type="protein sequence ID" value="KAG8079653.1"/>
    <property type="molecule type" value="Genomic_DNA"/>
</dbReference>
<gene>
    <name evidence="3" type="ORF">GUJ93_ZPchr0007g6218</name>
</gene>
<evidence type="ECO:0000313" key="4">
    <source>
        <dbReference type="Proteomes" id="UP000729402"/>
    </source>
</evidence>
<dbReference type="InterPro" id="IPR018791">
    <property type="entry name" value="UV_resistance/autophagy_Atg14"/>
</dbReference>
<feature type="coiled-coil region" evidence="2">
    <location>
        <begin position="75"/>
        <end position="113"/>
    </location>
</feature>
<dbReference type="Pfam" id="PF10186">
    <property type="entry name" value="ATG14"/>
    <property type="match status" value="1"/>
</dbReference>
<reference evidence="3" key="2">
    <citation type="submission" date="2021-02" db="EMBL/GenBank/DDBJ databases">
        <authorList>
            <person name="Kimball J.A."/>
            <person name="Haas M.W."/>
            <person name="Macchietto M."/>
            <person name="Kono T."/>
            <person name="Duquette J."/>
            <person name="Shao M."/>
        </authorList>
    </citation>
    <scope>NUCLEOTIDE SEQUENCE</scope>
    <source>
        <tissue evidence="3">Fresh leaf tissue</tissue>
    </source>
</reference>
<dbReference type="Proteomes" id="UP000729402">
    <property type="component" value="Unassembled WGS sequence"/>
</dbReference>
<comment type="caution">
    <text evidence="3">The sequence shown here is derived from an EMBL/GenBank/DDBJ whole genome shotgun (WGS) entry which is preliminary data.</text>
</comment>
<dbReference type="GO" id="GO:0032991">
    <property type="term" value="C:protein-containing complex"/>
    <property type="evidence" value="ECO:0007669"/>
    <property type="project" value="UniProtKB-ARBA"/>
</dbReference>
<evidence type="ECO:0000313" key="3">
    <source>
        <dbReference type="EMBL" id="KAG8079653.1"/>
    </source>
</evidence>
<reference evidence="3" key="1">
    <citation type="journal article" date="2021" name="bioRxiv">
        <title>Whole Genome Assembly and Annotation of Northern Wild Rice, Zizania palustris L., Supports a Whole Genome Duplication in the Zizania Genus.</title>
        <authorList>
            <person name="Haas M."/>
            <person name="Kono T."/>
            <person name="Macchietto M."/>
            <person name="Millas R."/>
            <person name="McGilp L."/>
            <person name="Shao M."/>
            <person name="Duquette J."/>
            <person name="Hirsch C.N."/>
            <person name="Kimball J."/>
        </authorList>
    </citation>
    <scope>NUCLEOTIDE SEQUENCE</scope>
    <source>
        <tissue evidence="3">Fresh leaf tissue</tissue>
    </source>
</reference>
<protein>
    <submittedName>
        <fullName evidence="3">Uncharacterized protein</fullName>
    </submittedName>
</protein>
<proteinExistence type="predicted"/>
<dbReference type="GO" id="GO:0035493">
    <property type="term" value="P:SNARE complex assembly"/>
    <property type="evidence" value="ECO:0007669"/>
    <property type="project" value="TreeGrafter"/>
</dbReference>
<name>A0A8J5W4W6_ZIZPA</name>
<organism evidence="3 4">
    <name type="scientific">Zizania palustris</name>
    <name type="common">Northern wild rice</name>
    <dbReference type="NCBI Taxonomy" id="103762"/>
    <lineage>
        <taxon>Eukaryota</taxon>
        <taxon>Viridiplantae</taxon>
        <taxon>Streptophyta</taxon>
        <taxon>Embryophyta</taxon>
        <taxon>Tracheophyta</taxon>
        <taxon>Spermatophyta</taxon>
        <taxon>Magnoliopsida</taxon>
        <taxon>Liliopsida</taxon>
        <taxon>Poales</taxon>
        <taxon>Poaceae</taxon>
        <taxon>BOP clade</taxon>
        <taxon>Oryzoideae</taxon>
        <taxon>Oryzeae</taxon>
        <taxon>Zizaniinae</taxon>
        <taxon>Zizania</taxon>
    </lineage>
</organism>
<dbReference type="PANTHER" id="PTHR15157:SF5">
    <property type="entry name" value="UV RADIATION RESISTANCE-ASSOCIATED GENE PROTEIN"/>
    <property type="match status" value="1"/>
</dbReference>
<dbReference type="GO" id="GO:0005768">
    <property type="term" value="C:endosome"/>
    <property type="evidence" value="ECO:0007669"/>
    <property type="project" value="TreeGrafter"/>
</dbReference>
<evidence type="ECO:0000256" key="1">
    <source>
        <dbReference type="ARBA" id="ARBA00023054"/>
    </source>
</evidence>
<sequence length="487" mass="53748">MASRRGGEGGGGGSGGCVLCEGSNLPSVCSACVNSRLAAYHTKRRMMKNVRDFLHSRVAARLESKRKGDEQRNWRASKSQDIKELKDQLAELKRRNATEKKKAEQAARDLKERTVLLNLALLTLKRKRADSPVMHTNAMKVAQMGLMTTTSERLKGQSKAVKQLCKLFPLQRVIMDGEQKDGYNGPYDVICDARLPCGLDPHSVPSEELSASLGYMLQLLNIAVPILYAPALHVSGFGASCSRVWQRSSYWTTQQSQSKVYPLFIPRQNNCSVGEESSWTESGSGNFGIDSMDSDKKLLFDSKRSGSFNFSAVSSHSSERHQDLQIGISLLKTSVTAITTYCYNSLGLDVPSNLLTFEALAKLLHMLSSSKALRSALESSIASRSEKQAQQINRSIRMASSSISSNRSMMDSVHTTIMPSYLDLLLNSNSSILYNGKPTKPGGLPDSILEGWDMIERDILPPPPSRVEDVAQWERAHAYTRSSSKKK</sequence>
<dbReference type="AlphaFoldDB" id="A0A8J5W4W6"/>
<accession>A0A8J5W4W6</accession>
<dbReference type="GO" id="GO:0000323">
    <property type="term" value="C:lytic vacuole"/>
    <property type="evidence" value="ECO:0007669"/>
    <property type="project" value="TreeGrafter"/>
</dbReference>
<keyword evidence="4" id="KW-1185">Reference proteome</keyword>
<dbReference type="OrthoDB" id="2019752at2759"/>
<keyword evidence="1 2" id="KW-0175">Coiled coil</keyword>
<dbReference type="PANTHER" id="PTHR15157">
    <property type="entry name" value="UV RADIATION RESISTANCE-ASSOCIATED GENE PROTEIN"/>
    <property type="match status" value="1"/>
</dbReference>